<proteinExistence type="predicted"/>
<dbReference type="EMBL" id="UOFV01000097">
    <property type="protein sequence ID" value="VAW96765.1"/>
    <property type="molecule type" value="Genomic_DNA"/>
</dbReference>
<sequence>MHSANLSEFQQAADETRAHDIGSCNPLFYHPYIQIELLRVRPVGYEIYLNPKRYGYSCTVKYSN</sequence>
<accession>A0A3B0ZTA2</accession>
<reference evidence="1" key="1">
    <citation type="submission" date="2018-06" db="EMBL/GenBank/DDBJ databases">
        <authorList>
            <person name="Zhirakovskaya E."/>
        </authorList>
    </citation>
    <scope>NUCLEOTIDE SEQUENCE</scope>
</reference>
<protein>
    <submittedName>
        <fullName evidence="1">Uncharacterized protein</fullName>
    </submittedName>
</protein>
<organism evidence="1">
    <name type="scientific">hydrothermal vent metagenome</name>
    <dbReference type="NCBI Taxonomy" id="652676"/>
    <lineage>
        <taxon>unclassified sequences</taxon>
        <taxon>metagenomes</taxon>
        <taxon>ecological metagenomes</taxon>
    </lineage>
</organism>
<gene>
    <name evidence="1" type="ORF">MNBD_GAMMA19-1296</name>
</gene>
<evidence type="ECO:0000313" key="1">
    <source>
        <dbReference type="EMBL" id="VAW96765.1"/>
    </source>
</evidence>
<dbReference type="AlphaFoldDB" id="A0A3B0ZTA2"/>
<name>A0A3B0ZTA2_9ZZZZ</name>